<reference evidence="2 3" key="1">
    <citation type="submission" date="2019-03" db="EMBL/GenBank/DDBJ databases">
        <title>Genomic Encyclopedia of Type Strains, Phase IV (KMG-IV): sequencing the most valuable type-strain genomes for metagenomic binning, comparative biology and taxonomic classification.</title>
        <authorList>
            <person name="Goeker M."/>
        </authorList>
    </citation>
    <scope>NUCLEOTIDE SEQUENCE [LARGE SCALE GENOMIC DNA]</scope>
    <source>
        <strain evidence="2 3">DSM 13587</strain>
    </source>
</reference>
<dbReference type="PANTHER" id="PTHR37292:SF2">
    <property type="entry name" value="DUF262 DOMAIN-CONTAINING PROTEIN"/>
    <property type="match status" value="1"/>
</dbReference>
<gene>
    <name evidence="2" type="ORF">EDC35_11030</name>
</gene>
<dbReference type="OrthoDB" id="9798761at2"/>
<dbReference type="InterPro" id="IPR004919">
    <property type="entry name" value="GmrSD_N"/>
</dbReference>
<dbReference type="PANTHER" id="PTHR37292">
    <property type="entry name" value="VNG6097C"/>
    <property type="match status" value="1"/>
</dbReference>
<evidence type="ECO:0000259" key="1">
    <source>
        <dbReference type="Pfam" id="PF03235"/>
    </source>
</evidence>
<feature type="domain" description="GmrSD restriction endonucleases N-terminal" evidence="1">
    <location>
        <begin position="9"/>
        <end position="215"/>
    </location>
</feature>
<name>A0A4R3MW68_9GAMM</name>
<accession>A0A4R3MW68</accession>
<comment type="caution">
    <text evidence="2">The sequence shown here is derived from an EMBL/GenBank/DDBJ whole genome shotgun (WGS) entry which is preliminary data.</text>
</comment>
<dbReference type="EMBL" id="SMAO01000010">
    <property type="protein sequence ID" value="TCT18983.1"/>
    <property type="molecule type" value="Genomic_DNA"/>
</dbReference>
<sequence length="528" mass="60963">MEFQAFSIRQLTDDVLKGAVRIPSFQRDFVWDFDHVAYLMDSIYKQYPFGSLLFWRTKNRLTSDKRLGSFKLPEAPDEYPVYYVLDGQQRITSIFSVFQTELEPIGERWPEIYFNIVSDNDYQESLFSPQENPDLDKHFPLSCLFDPVKYRQATDRFAQSPKILRAIDDLQARFKEVTIPVQILTTEERSSVAIVFERINRLGMELDTLQLLSAWTWNEDFDLIDAFRELKDELEDFGFAEVGDNTSLILRCASAILTGDSSPDRLIDLNGTRVRESFPIVRNGILGAIDFFRKQLRVAGLKCLPYSALLTPLAVFFAEPDGKDVTYSAETYRIIRRWFWRSCFSRRYTSQPKKTAQRDIEAFTKLKDGRKSNLDDIQTDLGDDYFSRNVFKLSSAITKSFILMLINEGPRSLLSGAEVDVDRVLQKYNRGEFHHLFPKAFLRENAVEDDQINCLANFAVISGADNRKISRKRPSEYRRLCVGGPEDFDAILKSALCPASLFDDNYDKFLADRDKILLECAQSHLENG</sequence>
<evidence type="ECO:0000313" key="2">
    <source>
        <dbReference type="EMBL" id="TCT18983.1"/>
    </source>
</evidence>
<evidence type="ECO:0000313" key="3">
    <source>
        <dbReference type="Proteomes" id="UP000295717"/>
    </source>
</evidence>
<keyword evidence="3" id="KW-1185">Reference proteome</keyword>
<proteinExistence type="predicted"/>
<dbReference type="Proteomes" id="UP000295717">
    <property type="component" value="Unassembled WGS sequence"/>
</dbReference>
<dbReference type="RefSeq" id="WP_132978342.1">
    <property type="nucleotide sequence ID" value="NZ_SMAO01000010.1"/>
</dbReference>
<protein>
    <recommendedName>
        <fullName evidence="1">GmrSD restriction endonucleases N-terminal domain-containing protein</fullName>
    </recommendedName>
</protein>
<organism evidence="2 3">
    <name type="scientific">Thiobaca trueperi</name>
    <dbReference type="NCBI Taxonomy" id="127458"/>
    <lineage>
        <taxon>Bacteria</taxon>
        <taxon>Pseudomonadati</taxon>
        <taxon>Pseudomonadota</taxon>
        <taxon>Gammaproteobacteria</taxon>
        <taxon>Chromatiales</taxon>
        <taxon>Chromatiaceae</taxon>
        <taxon>Thiobaca</taxon>
    </lineage>
</organism>
<dbReference type="Pfam" id="PF03235">
    <property type="entry name" value="GmrSD_N"/>
    <property type="match status" value="1"/>
</dbReference>
<dbReference type="AlphaFoldDB" id="A0A4R3MW68"/>